<dbReference type="CDD" id="cd03224">
    <property type="entry name" value="ABC_TM1139_LivF_branched"/>
    <property type="match status" value="1"/>
</dbReference>
<dbReference type="InterPro" id="IPR003439">
    <property type="entry name" value="ABC_transporter-like_ATP-bd"/>
</dbReference>
<dbReference type="Gene3D" id="3.40.50.300">
    <property type="entry name" value="P-loop containing nucleotide triphosphate hydrolases"/>
    <property type="match status" value="1"/>
</dbReference>
<gene>
    <name evidence="7" type="ORF">E6H03_09730</name>
</gene>
<evidence type="ECO:0000256" key="3">
    <source>
        <dbReference type="ARBA" id="ARBA00022741"/>
    </source>
</evidence>
<dbReference type="InterPro" id="IPR003593">
    <property type="entry name" value="AAA+_ATPase"/>
</dbReference>
<feature type="domain" description="ABC transporter" evidence="6">
    <location>
        <begin position="2"/>
        <end position="232"/>
    </location>
</feature>
<sequence length="234" mass="25501">MLSVREIHTYYGDSYIIQGVSLDVAPGRIAVLMGRNGAGKTTTIRSIVGLTPPRRGSVTFNGAELTRLPAHEIALRGIGLVPQGRRVFGSLTVGEHLAVAANRPGRAAWPPERVFEIFPRLRERLHQRAVHLSGGEQSMLAIARALRTEPDCLLMDEPTEGLAPLFVGIVLEVVQGLRRAGGLGILIVVHELPIALAIADHVYVMAKGRMVFDGSPRELEQRRDVQERYIGVGV</sequence>
<dbReference type="GO" id="GO:0005524">
    <property type="term" value="F:ATP binding"/>
    <property type="evidence" value="ECO:0007669"/>
    <property type="project" value="UniProtKB-KW"/>
</dbReference>
<comment type="similarity">
    <text evidence="1">Belongs to the ABC transporter superfamily.</text>
</comment>
<dbReference type="SUPFAM" id="SSF52540">
    <property type="entry name" value="P-loop containing nucleoside triphosphate hydrolases"/>
    <property type="match status" value="1"/>
</dbReference>
<evidence type="ECO:0000256" key="5">
    <source>
        <dbReference type="ARBA" id="ARBA00022970"/>
    </source>
</evidence>
<dbReference type="SMART" id="SM00382">
    <property type="entry name" value="AAA"/>
    <property type="match status" value="1"/>
</dbReference>
<dbReference type="InterPro" id="IPR052156">
    <property type="entry name" value="BCAA_Transport_ATP-bd_LivF"/>
</dbReference>
<dbReference type="Proteomes" id="UP000318093">
    <property type="component" value="Unassembled WGS sequence"/>
</dbReference>
<evidence type="ECO:0000313" key="7">
    <source>
        <dbReference type="EMBL" id="TMI79681.1"/>
    </source>
</evidence>
<evidence type="ECO:0000259" key="6">
    <source>
        <dbReference type="PROSITE" id="PS50893"/>
    </source>
</evidence>
<dbReference type="InterPro" id="IPR027417">
    <property type="entry name" value="P-loop_NTPase"/>
</dbReference>
<keyword evidence="5" id="KW-0029">Amino-acid transport</keyword>
<keyword evidence="3" id="KW-0547">Nucleotide-binding</keyword>
<comment type="caution">
    <text evidence="7">The sequence shown here is derived from an EMBL/GenBank/DDBJ whole genome shotgun (WGS) entry which is preliminary data.</text>
</comment>
<dbReference type="PROSITE" id="PS50893">
    <property type="entry name" value="ABC_TRANSPORTER_2"/>
    <property type="match status" value="1"/>
</dbReference>
<evidence type="ECO:0000256" key="2">
    <source>
        <dbReference type="ARBA" id="ARBA00022448"/>
    </source>
</evidence>
<dbReference type="PROSITE" id="PS00211">
    <property type="entry name" value="ABC_TRANSPORTER_1"/>
    <property type="match status" value="1"/>
</dbReference>
<name>A0A537J803_9BACT</name>
<evidence type="ECO:0000256" key="4">
    <source>
        <dbReference type="ARBA" id="ARBA00022840"/>
    </source>
</evidence>
<accession>A0A537J803</accession>
<evidence type="ECO:0000313" key="8">
    <source>
        <dbReference type="Proteomes" id="UP000318093"/>
    </source>
</evidence>
<dbReference type="AlphaFoldDB" id="A0A537J803"/>
<keyword evidence="2" id="KW-0813">Transport</keyword>
<reference evidence="7 8" key="1">
    <citation type="journal article" date="2019" name="Nat. Microbiol.">
        <title>Mediterranean grassland soil C-N compound turnover is dependent on rainfall and depth, and is mediated by genomically divergent microorganisms.</title>
        <authorList>
            <person name="Diamond S."/>
            <person name="Andeer P.F."/>
            <person name="Li Z."/>
            <person name="Crits-Christoph A."/>
            <person name="Burstein D."/>
            <person name="Anantharaman K."/>
            <person name="Lane K.R."/>
            <person name="Thomas B.C."/>
            <person name="Pan C."/>
            <person name="Northen T.R."/>
            <person name="Banfield J.F."/>
        </authorList>
    </citation>
    <scope>NUCLEOTIDE SEQUENCE [LARGE SCALE GENOMIC DNA]</scope>
    <source>
        <strain evidence="7">NP_6</strain>
    </source>
</reference>
<dbReference type="GO" id="GO:0015658">
    <property type="term" value="F:branched-chain amino acid transmembrane transporter activity"/>
    <property type="evidence" value="ECO:0007669"/>
    <property type="project" value="TreeGrafter"/>
</dbReference>
<organism evidence="7 8">
    <name type="scientific">Candidatus Segetimicrobium genomatis</name>
    <dbReference type="NCBI Taxonomy" id="2569760"/>
    <lineage>
        <taxon>Bacteria</taxon>
        <taxon>Bacillati</taxon>
        <taxon>Candidatus Sysuimicrobiota</taxon>
        <taxon>Candidatus Sysuimicrobiia</taxon>
        <taxon>Candidatus Sysuimicrobiales</taxon>
        <taxon>Candidatus Segetimicrobiaceae</taxon>
        <taxon>Candidatus Segetimicrobium</taxon>
    </lineage>
</organism>
<dbReference type="Pfam" id="PF00005">
    <property type="entry name" value="ABC_tran"/>
    <property type="match status" value="1"/>
</dbReference>
<dbReference type="GO" id="GO:0015807">
    <property type="term" value="P:L-amino acid transport"/>
    <property type="evidence" value="ECO:0007669"/>
    <property type="project" value="TreeGrafter"/>
</dbReference>
<dbReference type="GO" id="GO:0016887">
    <property type="term" value="F:ATP hydrolysis activity"/>
    <property type="evidence" value="ECO:0007669"/>
    <property type="project" value="InterPro"/>
</dbReference>
<evidence type="ECO:0000256" key="1">
    <source>
        <dbReference type="ARBA" id="ARBA00005417"/>
    </source>
</evidence>
<protein>
    <submittedName>
        <fullName evidence="7">ABC transporter ATP-binding protein</fullName>
    </submittedName>
</protein>
<dbReference type="PANTHER" id="PTHR43820:SF2">
    <property type="entry name" value="ABC TRANSPORTER ATP-BINDING PROTEIN"/>
    <property type="match status" value="1"/>
</dbReference>
<proteinExistence type="inferred from homology"/>
<keyword evidence="4 7" id="KW-0067">ATP-binding</keyword>
<dbReference type="PANTHER" id="PTHR43820">
    <property type="entry name" value="HIGH-AFFINITY BRANCHED-CHAIN AMINO ACID TRANSPORT ATP-BINDING PROTEIN LIVF"/>
    <property type="match status" value="1"/>
</dbReference>
<dbReference type="InterPro" id="IPR017871">
    <property type="entry name" value="ABC_transporter-like_CS"/>
</dbReference>
<dbReference type="EMBL" id="VBAN01000309">
    <property type="protein sequence ID" value="TMI79681.1"/>
    <property type="molecule type" value="Genomic_DNA"/>
</dbReference>